<dbReference type="InterPro" id="IPR015353">
    <property type="entry name" value="Rubisco_LSMT_subst-bd"/>
</dbReference>
<dbReference type="InterPro" id="IPR046341">
    <property type="entry name" value="SET_dom_sf"/>
</dbReference>
<dbReference type="EMBL" id="OY731400">
    <property type="protein sequence ID" value="CAJ1941868.1"/>
    <property type="molecule type" value="Genomic_DNA"/>
</dbReference>
<dbReference type="Pfam" id="PF09273">
    <property type="entry name" value="Rubis-subs-bind"/>
    <property type="match status" value="1"/>
</dbReference>
<organism evidence="2 3">
    <name type="scientific">Sphenostylis stenocarpa</name>
    <dbReference type="NCBI Taxonomy" id="92480"/>
    <lineage>
        <taxon>Eukaryota</taxon>
        <taxon>Viridiplantae</taxon>
        <taxon>Streptophyta</taxon>
        <taxon>Embryophyta</taxon>
        <taxon>Tracheophyta</taxon>
        <taxon>Spermatophyta</taxon>
        <taxon>Magnoliopsida</taxon>
        <taxon>eudicotyledons</taxon>
        <taxon>Gunneridae</taxon>
        <taxon>Pentapetalae</taxon>
        <taxon>rosids</taxon>
        <taxon>fabids</taxon>
        <taxon>Fabales</taxon>
        <taxon>Fabaceae</taxon>
        <taxon>Papilionoideae</taxon>
        <taxon>50 kb inversion clade</taxon>
        <taxon>NPAAA clade</taxon>
        <taxon>indigoferoid/millettioid clade</taxon>
        <taxon>Phaseoleae</taxon>
        <taxon>Sphenostylis</taxon>
    </lineage>
</organism>
<accession>A0AA86VDE2</accession>
<evidence type="ECO:0000313" key="3">
    <source>
        <dbReference type="Proteomes" id="UP001189624"/>
    </source>
</evidence>
<dbReference type="Gene3D" id="3.90.1420.10">
    <property type="entry name" value="Rubisco LSMT, substrate-binding domain"/>
    <property type="match status" value="1"/>
</dbReference>
<dbReference type="AlphaFoldDB" id="A0AA86VDE2"/>
<feature type="domain" description="Rubisco LSMT substrate-binding" evidence="1">
    <location>
        <begin position="132"/>
        <end position="222"/>
    </location>
</feature>
<dbReference type="Gene3D" id="3.90.1410.10">
    <property type="entry name" value="set domain protein methyltransferase, domain 1"/>
    <property type="match status" value="1"/>
</dbReference>
<reference evidence="2" key="1">
    <citation type="submission" date="2023-10" db="EMBL/GenBank/DDBJ databases">
        <authorList>
            <person name="Domelevo Entfellner J.-B."/>
        </authorList>
    </citation>
    <scope>NUCLEOTIDE SEQUENCE</scope>
</reference>
<dbReference type="Gramene" id="rna-AYBTSS11_LOCUS10520">
    <property type="protein sequence ID" value="CAJ1941868.1"/>
    <property type="gene ID" value="gene-AYBTSS11_LOCUS10520"/>
</dbReference>
<evidence type="ECO:0000259" key="1">
    <source>
        <dbReference type="Pfam" id="PF09273"/>
    </source>
</evidence>
<dbReference type="SUPFAM" id="SSF82199">
    <property type="entry name" value="SET domain"/>
    <property type="match status" value="1"/>
</dbReference>
<gene>
    <name evidence="2" type="ORF">AYBTSS11_LOCUS10520</name>
</gene>
<protein>
    <recommendedName>
        <fullName evidence="1">Rubisco LSMT substrate-binding domain-containing protein</fullName>
    </recommendedName>
</protein>
<sequence length="351" mass="39957">MNTYTVIFDLGVGRTLHPDMAGEPAGMLVNTWVHMAWERLVRESGREDQDLLLSSSLQSILILNQRFHLKLLSKGKASEWQHFVSRYFHQLELIFCRLNSSYALLVASVERELRIAVMDTDEEYSIVLELSERDPFFDKKKKLLQNKGFSPKERIYLRSSSKPGWMSATVEVLLQIARIIQLNELELYFAEDVCTSTEFYSPRNELEALNSIVLLIDISLSSCTHLHTDILQRLRQTILDLISDLGEKNSVKGVVEKDHSCDQEERLIEWGESNGVMTQLKIAYIEGAGRGAIARKDLKVGDIALDIPVSIIISEELVHETDMHSVLVGKTDNIVGLRSLLFDKDISICYE</sequence>
<evidence type="ECO:0000313" key="2">
    <source>
        <dbReference type="EMBL" id="CAJ1941868.1"/>
    </source>
</evidence>
<dbReference type="InterPro" id="IPR036464">
    <property type="entry name" value="Rubisco_LSMT_subst-bd_sf"/>
</dbReference>
<dbReference type="Proteomes" id="UP001189624">
    <property type="component" value="Chromosome 3"/>
</dbReference>
<keyword evidence="3" id="KW-1185">Reference proteome</keyword>
<proteinExistence type="predicted"/>
<dbReference type="FunFam" id="3.90.1420.10:FF:000006">
    <property type="entry name" value="SET domain-containing protein"/>
    <property type="match status" value="1"/>
</dbReference>
<name>A0AA86VDE2_9FABA</name>